<dbReference type="EMBL" id="JAUTXT010000019">
    <property type="protein sequence ID" value="KAK3674469.1"/>
    <property type="molecule type" value="Genomic_DNA"/>
</dbReference>
<keyword evidence="2" id="KW-0408">Iron</keyword>
<gene>
    <name evidence="3" type="ORF">LTR78_005555</name>
</gene>
<dbReference type="Gene3D" id="2.120.10.80">
    <property type="entry name" value="Kelch-type beta propeller"/>
    <property type="match status" value="1"/>
</dbReference>
<evidence type="ECO:0008006" key="5">
    <source>
        <dbReference type="Google" id="ProtNLM"/>
    </source>
</evidence>
<accession>A0AAE0WML6</accession>
<dbReference type="GO" id="GO:0019760">
    <property type="term" value="P:glucosinolate metabolic process"/>
    <property type="evidence" value="ECO:0007669"/>
    <property type="project" value="UniProtKB-ARBA"/>
</dbReference>
<proteinExistence type="predicted"/>
<evidence type="ECO:0000313" key="4">
    <source>
        <dbReference type="Proteomes" id="UP001274830"/>
    </source>
</evidence>
<name>A0AAE0WML6_9PEZI</name>
<reference evidence="3" key="1">
    <citation type="submission" date="2023-07" db="EMBL/GenBank/DDBJ databases">
        <title>Black Yeasts Isolated from many extreme environments.</title>
        <authorList>
            <person name="Coleine C."/>
            <person name="Stajich J.E."/>
            <person name="Selbmann L."/>
        </authorList>
    </citation>
    <scope>NUCLEOTIDE SEQUENCE</scope>
    <source>
        <strain evidence="3">CCFEE 5485</strain>
    </source>
</reference>
<keyword evidence="1" id="KW-0677">Repeat</keyword>
<dbReference type="SUPFAM" id="SSF117281">
    <property type="entry name" value="Kelch motif"/>
    <property type="match status" value="1"/>
</dbReference>
<protein>
    <recommendedName>
        <fullName evidence="5">Galactose oxidase</fullName>
    </recommendedName>
</protein>
<evidence type="ECO:0000313" key="3">
    <source>
        <dbReference type="EMBL" id="KAK3674469.1"/>
    </source>
</evidence>
<dbReference type="InterPro" id="IPR015915">
    <property type="entry name" value="Kelch-typ_b-propeller"/>
</dbReference>
<evidence type="ECO:0000256" key="2">
    <source>
        <dbReference type="ARBA" id="ARBA00023004"/>
    </source>
</evidence>
<dbReference type="AlphaFoldDB" id="A0AAE0WML6"/>
<keyword evidence="4" id="KW-1185">Reference proteome</keyword>
<evidence type="ECO:0000256" key="1">
    <source>
        <dbReference type="ARBA" id="ARBA00022737"/>
    </source>
</evidence>
<dbReference type="PANTHER" id="PTHR47435:SF10">
    <property type="entry name" value="TIP ELONGATION ABERRANT PROTEIN 3"/>
    <property type="match status" value="1"/>
</dbReference>
<organism evidence="3 4">
    <name type="scientific">Recurvomyces mirabilis</name>
    <dbReference type="NCBI Taxonomy" id="574656"/>
    <lineage>
        <taxon>Eukaryota</taxon>
        <taxon>Fungi</taxon>
        <taxon>Dikarya</taxon>
        <taxon>Ascomycota</taxon>
        <taxon>Pezizomycotina</taxon>
        <taxon>Dothideomycetes</taxon>
        <taxon>Dothideomycetidae</taxon>
        <taxon>Mycosphaerellales</taxon>
        <taxon>Teratosphaeriaceae</taxon>
        <taxon>Recurvomyces</taxon>
    </lineage>
</organism>
<sequence length="438" mass="46480">MAEVAAAAWAVEEAITTTVQVGVGAYMVSKPTMPLHATFTQIATSSDDETKLSLCRSGHSLTVVGNKAYIFGGQTAANKLASTDVHAITLTSDKSSPDYSVIPAIADTGSTHIPSPRQKHAACSFNICVAVFGGVDESGEVIDEQHIWLFNTAKPAWETLQPKDTSAPAPSSRNEAQLFNHQNNLVLFGGRSKTGETLKDVWLFNYVHSSWSQLADAPVFSSSAAVINGMLHVIANGDKMGSDLLLLELPPKDKPLAEVEQKSWHTVPFPTNPLTPGPQPRVGAGLIPVSTGHGRNYLLYLFGAHPPPSNTDTTKEAIPSGGEQLYHSDIWTYQLPSTAHSAKLTTTISEAIKPAKIKDSIRSALGYDTGGHSWAETEVLLPPADLDAPQGGSSGKVHPGPRGFFGCDVMEDGKGIVVWGGINAKGEREGDGWVIGLS</sequence>
<dbReference type="Pfam" id="PF24681">
    <property type="entry name" value="Kelch_KLHDC2_KLHL20_DRC7"/>
    <property type="match status" value="1"/>
</dbReference>
<dbReference type="PANTHER" id="PTHR47435">
    <property type="entry name" value="KELCH REPEAT PROTEIN (AFU_ORTHOLOGUE AFUA_5G12780)"/>
    <property type="match status" value="1"/>
</dbReference>
<comment type="caution">
    <text evidence="3">The sequence shown here is derived from an EMBL/GenBank/DDBJ whole genome shotgun (WGS) entry which is preliminary data.</text>
</comment>
<dbReference type="Proteomes" id="UP001274830">
    <property type="component" value="Unassembled WGS sequence"/>
</dbReference>